<comment type="subcellular location">
    <subcellularLocation>
        <location evidence="2">Chromosome</location>
        <location evidence="2">Centromere</location>
    </subcellularLocation>
    <subcellularLocation>
        <location evidence="1">Nucleus</location>
    </subcellularLocation>
</comment>
<dbReference type="GeneTree" id="ENSGT00950000185567"/>
<dbReference type="eggNOG" id="ENOG502S17M">
    <property type="taxonomic scope" value="Eukaryota"/>
</dbReference>
<name>H9G8I9_ANOCA</name>
<evidence type="ECO:0000313" key="7">
    <source>
        <dbReference type="Ensembl" id="ENSACAP00000004009.3"/>
    </source>
</evidence>
<dbReference type="PANTHER" id="PTHR34436:SF1">
    <property type="entry name" value="CENTROMERE PROTEIN M"/>
    <property type="match status" value="1"/>
</dbReference>
<accession>H9G8I9</accession>
<organism evidence="7 8">
    <name type="scientific">Anolis carolinensis</name>
    <name type="common">Green anole</name>
    <name type="synonym">American chameleon</name>
    <dbReference type="NCBI Taxonomy" id="28377"/>
    <lineage>
        <taxon>Eukaryota</taxon>
        <taxon>Metazoa</taxon>
        <taxon>Chordata</taxon>
        <taxon>Craniata</taxon>
        <taxon>Vertebrata</taxon>
        <taxon>Euteleostomi</taxon>
        <taxon>Lepidosauria</taxon>
        <taxon>Squamata</taxon>
        <taxon>Bifurcata</taxon>
        <taxon>Unidentata</taxon>
        <taxon>Episquamata</taxon>
        <taxon>Toxicofera</taxon>
        <taxon>Iguania</taxon>
        <taxon>Dactyloidae</taxon>
        <taxon>Anolis</taxon>
    </lineage>
</organism>
<protein>
    <recommendedName>
        <fullName evidence="3">Centromere protein M</fullName>
    </recommendedName>
</protein>
<keyword evidence="4" id="KW-0158">Chromosome</keyword>
<dbReference type="InParanoid" id="H9G8I9"/>
<dbReference type="GO" id="GO:0005634">
    <property type="term" value="C:nucleus"/>
    <property type="evidence" value="ECO:0007669"/>
    <property type="project" value="UniProtKB-SubCell"/>
</dbReference>
<proteinExistence type="predicted"/>
<dbReference type="InterPro" id="IPR020987">
    <property type="entry name" value="Centromere_Cenp-M"/>
</dbReference>
<reference evidence="7" key="2">
    <citation type="submission" date="2025-08" db="UniProtKB">
        <authorList>
            <consortium name="Ensembl"/>
        </authorList>
    </citation>
    <scope>IDENTIFICATION</scope>
</reference>
<dbReference type="Gene3D" id="3.40.50.300">
    <property type="entry name" value="P-loop containing nucleotide triphosphate hydrolases"/>
    <property type="match status" value="1"/>
</dbReference>
<dbReference type="Bgee" id="ENSACAG00000004138">
    <property type="expression patterns" value="Expressed in dewlap and 12 other cell types or tissues"/>
</dbReference>
<evidence type="ECO:0000313" key="8">
    <source>
        <dbReference type="Proteomes" id="UP000001646"/>
    </source>
</evidence>
<keyword evidence="8" id="KW-1185">Reference proteome</keyword>
<dbReference type="AlphaFoldDB" id="H9G8I9"/>
<dbReference type="Pfam" id="PF11111">
    <property type="entry name" value="CENP-M"/>
    <property type="match status" value="1"/>
</dbReference>
<evidence type="ECO:0000256" key="2">
    <source>
        <dbReference type="ARBA" id="ARBA00004584"/>
    </source>
</evidence>
<sequence>MGGTYSKLILGNNDVTVKGFHGWNQCYGNLGVAVLQGFPSSLLKGASGAEFAIEMDKASGLPGYQNFSLQNRSIGKVCFLTTGVGRMDQISVGVNAVLKLADHYCSPVLFCELECEKIRIATAQGLIRMLQICSGHVPGVSALSFSFLMKNSVNDSKDR</sequence>
<keyword evidence="5" id="KW-0539">Nucleus</keyword>
<dbReference type="GO" id="GO:0000775">
    <property type="term" value="C:chromosome, centromeric region"/>
    <property type="evidence" value="ECO:0007669"/>
    <property type="project" value="UniProtKB-SubCell"/>
</dbReference>
<dbReference type="PANTHER" id="PTHR34436">
    <property type="entry name" value="CENTROMERE PROTEIN M"/>
    <property type="match status" value="1"/>
</dbReference>
<evidence type="ECO:0000256" key="3">
    <source>
        <dbReference type="ARBA" id="ARBA00016382"/>
    </source>
</evidence>
<dbReference type="HOGENOM" id="CLU_2548698_0_0_1"/>
<evidence type="ECO:0000256" key="1">
    <source>
        <dbReference type="ARBA" id="ARBA00004123"/>
    </source>
</evidence>
<evidence type="ECO:0000256" key="6">
    <source>
        <dbReference type="ARBA" id="ARBA00023328"/>
    </source>
</evidence>
<dbReference type="Proteomes" id="UP000001646">
    <property type="component" value="Unplaced"/>
</dbReference>
<dbReference type="Ensembl" id="ENSACAT00000004101.3">
    <property type="protein sequence ID" value="ENSACAP00000004009.3"/>
    <property type="gene ID" value="ENSACAG00000004138.3"/>
</dbReference>
<keyword evidence="6" id="KW-0137">Centromere</keyword>
<dbReference type="InterPro" id="IPR027417">
    <property type="entry name" value="P-loop_NTPase"/>
</dbReference>
<evidence type="ECO:0000256" key="4">
    <source>
        <dbReference type="ARBA" id="ARBA00022454"/>
    </source>
</evidence>
<dbReference type="STRING" id="28377.ENSACAP00000004009"/>
<reference evidence="7" key="3">
    <citation type="submission" date="2025-09" db="UniProtKB">
        <authorList>
            <consortium name="Ensembl"/>
        </authorList>
    </citation>
    <scope>IDENTIFICATION</scope>
</reference>
<reference evidence="7" key="1">
    <citation type="submission" date="2009-12" db="EMBL/GenBank/DDBJ databases">
        <title>The Genome Sequence of Anolis carolinensis (Green Anole Lizard).</title>
        <authorList>
            <consortium name="The Genome Sequencing Platform"/>
            <person name="Di Palma F."/>
            <person name="Alfoldi J."/>
            <person name="Heiman D."/>
            <person name="Young S."/>
            <person name="Grabherr M."/>
            <person name="Johnson J."/>
            <person name="Lander E.S."/>
            <person name="Lindblad-Toh K."/>
        </authorList>
    </citation>
    <scope>NUCLEOTIDE SEQUENCE [LARGE SCALE GENOMIC DNA]</scope>
    <source>
        <strain evidence="7">JBL SC #1</strain>
    </source>
</reference>
<evidence type="ECO:0000256" key="5">
    <source>
        <dbReference type="ARBA" id="ARBA00023242"/>
    </source>
</evidence>